<evidence type="ECO:0000256" key="10">
    <source>
        <dbReference type="ARBA" id="ARBA00032610"/>
    </source>
</evidence>
<evidence type="ECO:0000259" key="14">
    <source>
        <dbReference type="Pfam" id="PF00155"/>
    </source>
</evidence>
<evidence type="ECO:0000256" key="13">
    <source>
        <dbReference type="RuleBase" id="RU003693"/>
    </source>
</evidence>
<evidence type="ECO:0000256" key="3">
    <source>
        <dbReference type="ARBA" id="ARBA00010008"/>
    </source>
</evidence>
<keyword evidence="16" id="KW-1185">Reference proteome</keyword>
<comment type="subunit">
    <text evidence="4">Homodimer.</text>
</comment>
<dbReference type="InterPro" id="IPR015421">
    <property type="entry name" value="PyrdxlP-dep_Trfase_major"/>
</dbReference>
<keyword evidence="7" id="KW-0093">Biotin biosynthesis</keyword>
<evidence type="ECO:0000256" key="1">
    <source>
        <dbReference type="ARBA" id="ARBA00001933"/>
    </source>
</evidence>
<keyword evidence="8 13" id="KW-0663">Pyridoxal phosphate</keyword>
<accession>A0A6N4W479</accession>
<dbReference type="Proteomes" id="UP000467249">
    <property type="component" value="Chromosome"/>
</dbReference>
<dbReference type="EC" id="2.3.1.47" evidence="5"/>
<dbReference type="InterPro" id="IPR050087">
    <property type="entry name" value="AON_synthase_class-II"/>
</dbReference>
<dbReference type="PANTHER" id="PTHR13693">
    <property type="entry name" value="CLASS II AMINOTRANSFERASE/8-AMINO-7-OXONONANOATE SYNTHASE"/>
    <property type="match status" value="1"/>
</dbReference>
<evidence type="ECO:0000256" key="11">
    <source>
        <dbReference type="ARBA" id="ARBA00033381"/>
    </source>
</evidence>
<keyword evidence="6" id="KW-0808">Transferase</keyword>
<dbReference type="PANTHER" id="PTHR13693:SF100">
    <property type="entry name" value="8-AMINO-7-OXONONANOATE SYNTHASE"/>
    <property type="match status" value="1"/>
</dbReference>
<evidence type="ECO:0000256" key="8">
    <source>
        <dbReference type="ARBA" id="ARBA00022898"/>
    </source>
</evidence>
<comment type="similarity">
    <text evidence="3">Belongs to the class-II pyridoxal-phosphate-dependent aminotransferase family. BioF subfamily.</text>
</comment>
<comment type="cofactor">
    <cofactor evidence="1 13">
        <name>pyridoxal 5'-phosphate</name>
        <dbReference type="ChEBI" id="CHEBI:597326"/>
    </cofactor>
</comment>
<evidence type="ECO:0000256" key="4">
    <source>
        <dbReference type="ARBA" id="ARBA00011738"/>
    </source>
</evidence>
<proteinExistence type="inferred from homology"/>
<dbReference type="Gene3D" id="3.40.640.10">
    <property type="entry name" value="Type I PLP-dependent aspartate aminotransferase-like (Major domain)"/>
    <property type="match status" value="1"/>
</dbReference>
<dbReference type="EMBL" id="AP022620">
    <property type="protein sequence ID" value="BBZ75809.1"/>
    <property type="molecule type" value="Genomic_DNA"/>
</dbReference>
<evidence type="ECO:0000256" key="9">
    <source>
        <dbReference type="ARBA" id="ARBA00023315"/>
    </source>
</evidence>
<dbReference type="GO" id="GO:0008710">
    <property type="term" value="F:8-amino-7-oxononanoate synthase activity"/>
    <property type="evidence" value="ECO:0007669"/>
    <property type="project" value="UniProtKB-EC"/>
</dbReference>
<dbReference type="Pfam" id="PF00155">
    <property type="entry name" value="Aminotran_1_2"/>
    <property type="match status" value="1"/>
</dbReference>
<evidence type="ECO:0000256" key="12">
    <source>
        <dbReference type="ARBA" id="ARBA00047715"/>
    </source>
</evidence>
<dbReference type="KEGG" id="many:MANY_11460"/>
<dbReference type="InterPro" id="IPR015422">
    <property type="entry name" value="PyrdxlP-dep_Trfase_small"/>
</dbReference>
<dbReference type="GO" id="GO:0030170">
    <property type="term" value="F:pyridoxal phosphate binding"/>
    <property type="evidence" value="ECO:0007669"/>
    <property type="project" value="InterPro"/>
</dbReference>
<gene>
    <name evidence="15" type="primary">bioF</name>
    <name evidence="15" type="ORF">MANY_11460</name>
</gene>
<evidence type="ECO:0000256" key="5">
    <source>
        <dbReference type="ARBA" id="ARBA00013187"/>
    </source>
</evidence>
<dbReference type="PROSITE" id="PS00599">
    <property type="entry name" value="AA_TRANSFER_CLASS_2"/>
    <property type="match status" value="1"/>
</dbReference>
<comment type="catalytic activity">
    <reaction evidence="12">
        <text>6-carboxyhexanoyl-[ACP] + L-alanine + H(+) = (8S)-8-amino-7-oxononanoate + holo-[ACP] + CO2</text>
        <dbReference type="Rhea" id="RHEA:42288"/>
        <dbReference type="Rhea" id="RHEA-COMP:9685"/>
        <dbReference type="Rhea" id="RHEA-COMP:9955"/>
        <dbReference type="ChEBI" id="CHEBI:15378"/>
        <dbReference type="ChEBI" id="CHEBI:16526"/>
        <dbReference type="ChEBI" id="CHEBI:57972"/>
        <dbReference type="ChEBI" id="CHEBI:64479"/>
        <dbReference type="ChEBI" id="CHEBI:78846"/>
        <dbReference type="ChEBI" id="CHEBI:149468"/>
        <dbReference type="EC" id="2.3.1.47"/>
    </reaction>
</comment>
<name>A0A6N4W479_9MYCO</name>
<protein>
    <recommendedName>
        <fullName evidence="5">8-amino-7-oxononanoate synthase</fullName>
        <ecNumber evidence="5">2.3.1.47</ecNumber>
    </recommendedName>
    <alternativeName>
        <fullName evidence="10">7-keto-8-amino-pelargonic acid synthase</fullName>
    </alternativeName>
    <alternativeName>
        <fullName evidence="11">8-amino-7-ketopelargonate synthase</fullName>
    </alternativeName>
</protein>
<evidence type="ECO:0000313" key="16">
    <source>
        <dbReference type="Proteomes" id="UP000467249"/>
    </source>
</evidence>
<evidence type="ECO:0000256" key="2">
    <source>
        <dbReference type="ARBA" id="ARBA00004746"/>
    </source>
</evidence>
<sequence length="392" mass="40774">MFKSPPEECFVTRVGVSPLAWLDAVEQQRRQAGLRRSLRQRPAVACELDLASNDYLGLSQHPAVIDGGVAALRTWGAGSTGSRLVTGNTELHEQFETALAEFMGAESALVFSSGYAANLGAVTALSGPGSLVVSDALAHASLVDACRLSRARVAVTAHNDVDAVEAALAARDEERALVITDSVFSTDGALAPLRRLHEVCRRHRALLLVDEAHGLGVRGSGGRGLVHEVGLAGEPDVVVTTTMSKSLGSQGGVVLGPTVVRDHLIDAARTFIFDTGLTPAAVGAAAAALGVLTEEPWRAEAVISRARELAEMCDVPEAPESAVVSVILGDPEVAVATAAACLDAGVRVGCFRPPTVPAGTSRLRLTARASLSDEEMALARGIFRTVLGMPQS</sequence>
<organism evidence="15 16">
    <name type="scientific">Mycolicibacterium anyangense</name>
    <dbReference type="NCBI Taxonomy" id="1431246"/>
    <lineage>
        <taxon>Bacteria</taxon>
        <taxon>Bacillati</taxon>
        <taxon>Actinomycetota</taxon>
        <taxon>Actinomycetes</taxon>
        <taxon>Mycobacteriales</taxon>
        <taxon>Mycobacteriaceae</taxon>
        <taxon>Mycolicibacterium</taxon>
    </lineage>
</organism>
<dbReference type="InterPro" id="IPR015424">
    <property type="entry name" value="PyrdxlP-dep_Trfase"/>
</dbReference>
<dbReference type="InterPro" id="IPR004839">
    <property type="entry name" value="Aminotransferase_I/II_large"/>
</dbReference>
<dbReference type="AlphaFoldDB" id="A0A6N4W479"/>
<dbReference type="Gene3D" id="3.90.1150.10">
    <property type="entry name" value="Aspartate Aminotransferase, domain 1"/>
    <property type="match status" value="1"/>
</dbReference>
<comment type="pathway">
    <text evidence="2">Cofactor biosynthesis; biotin biosynthesis.</text>
</comment>
<evidence type="ECO:0000256" key="7">
    <source>
        <dbReference type="ARBA" id="ARBA00022756"/>
    </source>
</evidence>
<keyword evidence="9" id="KW-0012">Acyltransferase</keyword>
<dbReference type="SUPFAM" id="SSF53383">
    <property type="entry name" value="PLP-dependent transferases"/>
    <property type="match status" value="1"/>
</dbReference>
<dbReference type="InterPro" id="IPR001917">
    <property type="entry name" value="Aminotrans_II_pyridoxalP_BS"/>
</dbReference>
<evidence type="ECO:0000313" key="15">
    <source>
        <dbReference type="EMBL" id="BBZ75809.1"/>
    </source>
</evidence>
<reference evidence="15 16" key="1">
    <citation type="journal article" date="2019" name="Emerg. Microbes Infect.">
        <title>Comprehensive subspecies identification of 175 nontuberculous mycobacteria species based on 7547 genomic profiles.</title>
        <authorList>
            <person name="Matsumoto Y."/>
            <person name="Kinjo T."/>
            <person name="Motooka D."/>
            <person name="Nabeya D."/>
            <person name="Jung N."/>
            <person name="Uechi K."/>
            <person name="Horii T."/>
            <person name="Iida T."/>
            <person name="Fujita J."/>
            <person name="Nakamura S."/>
        </authorList>
    </citation>
    <scope>NUCLEOTIDE SEQUENCE [LARGE SCALE GENOMIC DNA]</scope>
    <source>
        <strain evidence="15 16">JCM 30275</strain>
    </source>
</reference>
<dbReference type="GO" id="GO:0009102">
    <property type="term" value="P:biotin biosynthetic process"/>
    <property type="evidence" value="ECO:0007669"/>
    <property type="project" value="UniProtKB-KW"/>
</dbReference>
<feature type="domain" description="Aminotransferase class I/classII large" evidence="14">
    <location>
        <begin position="48"/>
        <end position="377"/>
    </location>
</feature>
<evidence type="ECO:0000256" key="6">
    <source>
        <dbReference type="ARBA" id="ARBA00022679"/>
    </source>
</evidence>